<evidence type="ECO:0000256" key="1">
    <source>
        <dbReference type="SAM" id="Phobius"/>
    </source>
</evidence>
<evidence type="ECO:0000313" key="2">
    <source>
        <dbReference type="EMBL" id="STZ27882.1"/>
    </source>
</evidence>
<accession>A0A378RLI9</accession>
<organism evidence="2 3">
    <name type="scientific">Myroides odoratus</name>
    <name type="common">Flavobacterium odoratum</name>
    <dbReference type="NCBI Taxonomy" id="256"/>
    <lineage>
        <taxon>Bacteria</taxon>
        <taxon>Pseudomonadati</taxon>
        <taxon>Bacteroidota</taxon>
        <taxon>Flavobacteriia</taxon>
        <taxon>Flavobacteriales</taxon>
        <taxon>Flavobacteriaceae</taxon>
        <taxon>Myroides</taxon>
    </lineage>
</organism>
<keyword evidence="3" id="KW-1185">Reference proteome</keyword>
<keyword evidence="1" id="KW-0472">Membrane</keyword>
<gene>
    <name evidence="2" type="ORF">NCTC11179_01419</name>
</gene>
<feature type="transmembrane region" description="Helical" evidence="1">
    <location>
        <begin position="12"/>
        <end position="30"/>
    </location>
</feature>
<name>A0A378RLI9_MYROD</name>
<proteinExistence type="predicted"/>
<dbReference type="AlphaFoldDB" id="A0A378RLI9"/>
<dbReference type="Proteomes" id="UP000255024">
    <property type="component" value="Unassembled WGS sequence"/>
</dbReference>
<protein>
    <submittedName>
        <fullName evidence="2">Uncharacterized protein</fullName>
    </submittedName>
</protein>
<evidence type="ECO:0000313" key="3">
    <source>
        <dbReference type="Proteomes" id="UP000255024"/>
    </source>
</evidence>
<dbReference type="EMBL" id="UGQL01000001">
    <property type="protein sequence ID" value="STZ27882.1"/>
    <property type="molecule type" value="Genomic_DNA"/>
</dbReference>
<reference evidence="2 3" key="1">
    <citation type="submission" date="2018-06" db="EMBL/GenBank/DDBJ databases">
        <authorList>
            <consortium name="Pathogen Informatics"/>
            <person name="Doyle S."/>
        </authorList>
    </citation>
    <scope>NUCLEOTIDE SEQUENCE [LARGE SCALE GENOMIC DNA]</scope>
    <source>
        <strain evidence="2 3">NCTC11179</strain>
    </source>
</reference>
<sequence>MYCYLNYTYNISSAYFTCIHLLIHYFYYICKLYDLKIYICIHGKFYKQTGVFIKAF</sequence>
<keyword evidence="1" id="KW-1133">Transmembrane helix</keyword>
<keyword evidence="1" id="KW-0812">Transmembrane</keyword>